<sequence>MIGILTIVMSVLAAGCFAQITNTSDSLTCDSFANISSESISCYCDERTNDRFTTNGLCRRKGSQNCSAGLIDVSGVCVGTLAILPTTRIHCLSQLMFSTGTCVPNLAYFNSTDHAVFVGSCGVAQRDKQETYCATPVLWGFPNCNHQQGGSGWTRAWDVTGCVAEGWRAETTKCGAHSIEISGKGGSQCIGYENGWVSTSDELIFANLAWKRFDGVFEQTGPTEQDWLKLPRVHIVPGNWMPERI</sequence>
<proteinExistence type="predicted"/>
<dbReference type="EnsemblMetazoa" id="PPA14949.1">
    <property type="protein sequence ID" value="PPA14949.1"/>
    <property type="gene ID" value="WBGene00104503"/>
</dbReference>
<reference evidence="2" key="1">
    <citation type="journal article" date="2008" name="Nat. Genet.">
        <title>The Pristionchus pacificus genome provides a unique perspective on nematode lifestyle and parasitism.</title>
        <authorList>
            <person name="Dieterich C."/>
            <person name="Clifton S.W."/>
            <person name="Schuster L.N."/>
            <person name="Chinwalla A."/>
            <person name="Delehaunty K."/>
            <person name="Dinkelacker I."/>
            <person name="Fulton L."/>
            <person name="Fulton R."/>
            <person name="Godfrey J."/>
            <person name="Minx P."/>
            <person name="Mitreva M."/>
            <person name="Roeseler W."/>
            <person name="Tian H."/>
            <person name="Witte H."/>
            <person name="Yang S.P."/>
            <person name="Wilson R.K."/>
            <person name="Sommer R.J."/>
        </authorList>
    </citation>
    <scope>NUCLEOTIDE SEQUENCE [LARGE SCALE GENOMIC DNA]</scope>
    <source>
        <strain evidence="2">PS312</strain>
    </source>
</reference>
<organism evidence="1 2">
    <name type="scientific">Pristionchus pacificus</name>
    <name type="common">Parasitic nematode worm</name>
    <dbReference type="NCBI Taxonomy" id="54126"/>
    <lineage>
        <taxon>Eukaryota</taxon>
        <taxon>Metazoa</taxon>
        <taxon>Ecdysozoa</taxon>
        <taxon>Nematoda</taxon>
        <taxon>Chromadorea</taxon>
        <taxon>Rhabditida</taxon>
        <taxon>Rhabditina</taxon>
        <taxon>Diplogasteromorpha</taxon>
        <taxon>Diplogasteroidea</taxon>
        <taxon>Neodiplogasteridae</taxon>
        <taxon>Pristionchus</taxon>
    </lineage>
</organism>
<accession>A0A2A6BTH8</accession>
<name>A0A2A6BTH8_PRIPA</name>
<dbReference type="Proteomes" id="UP000005239">
    <property type="component" value="Unassembled WGS sequence"/>
</dbReference>
<protein>
    <submittedName>
        <fullName evidence="1">Uncharacterized protein</fullName>
    </submittedName>
</protein>
<accession>A0A8R1U9U7</accession>
<evidence type="ECO:0000313" key="2">
    <source>
        <dbReference type="Proteomes" id="UP000005239"/>
    </source>
</evidence>
<dbReference type="AlphaFoldDB" id="A0A2A6BTH8"/>
<gene>
    <name evidence="1" type="primary">WBGene00104503</name>
</gene>
<reference evidence="1" key="2">
    <citation type="submission" date="2022-06" db="UniProtKB">
        <authorList>
            <consortium name="EnsemblMetazoa"/>
        </authorList>
    </citation>
    <scope>IDENTIFICATION</scope>
    <source>
        <strain evidence="1">PS312</strain>
    </source>
</reference>
<evidence type="ECO:0000313" key="1">
    <source>
        <dbReference type="EnsemblMetazoa" id="PPA14949.1"/>
    </source>
</evidence>
<keyword evidence="2" id="KW-1185">Reference proteome</keyword>